<sequence>MADYLLRFPRALSLAVWGFVLRWCMCVRLVLAGLPIGHRLPASLSFCVGHMAAHIVVGGFLAHGDGSWDFVEGVCGGKASEGGSGAENVEEGADFMLESAGFCVVNGSAADGSNVRFLG</sequence>
<name>A0A6A6RD90_9PEZI</name>
<dbReference type="Proteomes" id="UP000799750">
    <property type="component" value="Unassembled WGS sequence"/>
</dbReference>
<evidence type="ECO:0000313" key="2">
    <source>
        <dbReference type="Proteomes" id="UP000799750"/>
    </source>
</evidence>
<dbReference type="AlphaFoldDB" id="A0A6A6RD90"/>
<dbReference type="EMBL" id="MU004182">
    <property type="protein sequence ID" value="KAF2501710.1"/>
    <property type="molecule type" value="Genomic_DNA"/>
</dbReference>
<keyword evidence="2" id="KW-1185">Reference proteome</keyword>
<organism evidence="1 2">
    <name type="scientific">Lophium mytilinum</name>
    <dbReference type="NCBI Taxonomy" id="390894"/>
    <lineage>
        <taxon>Eukaryota</taxon>
        <taxon>Fungi</taxon>
        <taxon>Dikarya</taxon>
        <taxon>Ascomycota</taxon>
        <taxon>Pezizomycotina</taxon>
        <taxon>Dothideomycetes</taxon>
        <taxon>Pleosporomycetidae</taxon>
        <taxon>Mytilinidiales</taxon>
        <taxon>Mytilinidiaceae</taxon>
        <taxon>Lophium</taxon>
    </lineage>
</organism>
<evidence type="ECO:0000313" key="1">
    <source>
        <dbReference type="EMBL" id="KAF2501710.1"/>
    </source>
</evidence>
<proteinExistence type="predicted"/>
<protein>
    <submittedName>
        <fullName evidence="1">Uncharacterized protein</fullName>
    </submittedName>
</protein>
<gene>
    <name evidence="1" type="ORF">BU16DRAFT_522613</name>
</gene>
<accession>A0A6A6RD90</accession>
<reference evidence="1" key="1">
    <citation type="journal article" date="2020" name="Stud. Mycol.">
        <title>101 Dothideomycetes genomes: a test case for predicting lifestyles and emergence of pathogens.</title>
        <authorList>
            <person name="Haridas S."/>
            <person name="Albert R."/>
            <person name="Binder M."/>
            <person name="Bloem J."/>
            <person name="Labutti K."/>
            <person name="Salamov A."/>
            <person name="Andreopoulos B."/>
            <person name="Baker S."/>
            <person name="Barry K."/>
            <person name="Bills G."/>
            <person name="Bluhm B."/>
            <person name="Cannon C."/>
            <person name="Castanera R."/>
            <person name="Culley D."/>
            <person name="Daum C."/>
            <person name="Ezra D."/>
            <person name="Gonzalez J."/>
            <person name="Henrissat B."/>
            <person name="Kuo A."/>
            <person name="Liang C."/>
            <person name="Lipzen A."/>
            <person name="Lutzoni F."/>
            <person name="Magnuson J."/>
            <person name="Mondo S."/>
            <person name="Nolan M."/>
            <person name="Ohm R."/>
            <person name="Pangilinan J."/>
            <person name="Park H.-J."/>
            <person name="Ramirez L."/>
            <person name="Alfaro M."/>
            <person name="Sun H."/>
            <person name="Tritt A."/>
            <person name="Yoshinaga Y."/>
            <person name="Zwiers L.-H."/>
            <person name="Turgeon B."/>
            <person name="Goodwin S."/>
            <person name="Spatafora J."/>
            <person name="Crous P."/>
            <person name="Grigoriev I."/>
        </authorList>
    </citation>
    <scope>NUCLEOTIDE SEQUENCE</scope>
    <source>
        <strain evidence="1">CBS 269.34</strain>
    </source>
</reference>